<evidence type="ECO:0000313" key="2">
    <source>
        <dbReference type="EMBL" id="GAN54058.1"/>
    </source>
</evidence>
<dbReference type="InterPro" id="IPR002938">
    <property type="entry name" value="FAD-bd"/>
</dbReference>
<evidence type="ECO:0000259" key="1">
    <source>
        <dbReference type="Pfam" id="PF01494"/>
    </source>
</evidence>
<reference evidence="2 3" key="1">
    <citation type="submission" date="2012-10" db="EMBL/GenBank/DDBJ databases">
        <title>Genome sequencing of Tanticharoenia sakaeratensis NBRC 103193.</title>
        <authorList>
            <person name="Azuma Y."/>
            <person name="Hadano H."/>
            <person name="Hirakawa H."/>
            <person name="Matsushita K."/>
        </authorList>
    </citation>
    <scope>NUCLEOTIDE SEQUENCE [LARGE SCALE GENOMIC DNA]</scope>
    <source>
        <strain evidence="2 3">NBRC 103193</strain>
    </source>
</reference>
<accession>A0A0D6MLA0</accession>
<dbReference type="SUPFAM" id="SSF51905">
    <property type="entry name" value="FAD/NAD(P)-binding domain"/>
    <property type="match status" value="1"/>
</dbReference>
<dbReference type="PRINTS" id="PR00420">
    <property type="entry name" value="RNGMNOXGNASE"/>
</dbReference>
<dbReference type="PANTHER" id="PTHR43747:SF1">
    <property type="entry name" value="SLR1998 PROTEIN"/>
    <property type="match status" value="1"/>
</dbReference>
<keyword evidence="3" id="KW-1185">Reference proteome</keyword>
<dbReference type="GO" id="GO:0071949">
    <property type="term" value="F:FAD binding"/>
    <property type="evidence" value="ECO:0007669"/>
    <property type="project" value="InterPro"/>
</dbReference>
<feature type="domain" description="FAD-binding" evidence="1">
    <location>
        <begin position="9"/>
        <end position="188"/>
    </location>
</feature>
<evidence type="ECO:0000313" key="3">
    <source>
        <dbReference type="Proteomes" id="UP000032679"/>
    </source>
</evidence>
<dbReference type="Gene3D" id="3.50.50.60">
    <property type="entry name" value="FAD/NAD(P)-binding domain"/>
    <property type="match status" value="1"/>
</dbReference>
<protein>
    <submittedName>
        <fullName evidence="2">Oxidoreductase</fullName>
    </submittedName>
</protein>
<dbReference type="STRING" id="1231623.Tasa_015_047"/>
<gene>
    <name evidence="2" type="ORF">Tasa_015_047</name>
</gene>
<proteinExistence type="predicted"/>
<dbReference type="InterPro" id="IPR050816">
    <property type="entry name" value="Flavin-dep_Halogenase_NPB"/>
</dbReference>
<dbReference type="PANTHER" id="PTHR43747">
    <property type="entry name" value="FAD-BINDING PROTEIN"/>
    <property type="match status" value="1"/>
</dbReference>
<name>A0A0D6MLA0_9PROT</name>
<dbReference type="Pfam" id="PF01494">
    <property type="entry name" value="FAD_binding_3"/>
    <property type="match status" value="1"/>
</dbReference>
<dbReference type="Proteomes" id="UP000032679">
    <property type="component" value="Unassembled WGS sequence"/>
</dbReference>
<comment type="caution">
    <text evidence="2">The sequence shown here is derived from an EMBL/GenBank/DDBJ whole genome shotgun (WGS) entry which is preliminary data.</text>
</comment>
<dbReference type="EMBL" id="BALE01000015">
    <property type="protein sequence ID" value="GAN54058.1"/>
    <property type="molecule type" value="Genomic_DNA"/>
</dbReference>
<dbReference type="InterPro" id="IPR036188">
    <property type="entry name" value="FAD/NAD-bd_sf"/>
</dbReference>
<sequence length="419" mass="46688">MSISETTRECDVLVIGGGPAGSTAATLLARRGVDVVLLEKEQHPRFHIGESLLPCSLPFLRELGVLDEVQRMGVHKPGAEFVADTGEGALAFPFRHAIGARDDHAYQVRRADFDALLFRNAAANGAETREDRRVIEARIVPEGRSILMARDSSGTMHHYAARFVLDASGRDGFLAHRLGRRISDRNNSTAAVYGHFRNVPRRAGDMGGYISVHLVEDGWFWMIPLPDDVMSVGFVGNRSAFVERGGSFADLFWRKVAGSASVSERMTRAEPLAPLATTGNYSYRAEKSWGAGYYLIGDAYAFLDPVFSSGVLLAMKSARRGAVVARAWLRDAEAGARAARLAERRTRREMRRISWLIYRINTPDLRELFMHPRNFLRMRDAIIALLAGDFEAGPRVRVPMALFRGVFGLKQWRRRRSAL</sequence>
<dbReference type="OrthoDB" id="9799983at2"/>
<dbReference type="AlphaFoldDB" id="A0A0D6MLA0"/>
<dbReference type="RefSeq" id="WP_048848605.1">
    <property type="nucleotide sequence ID" value="NZ_BALE01000015.1"/>
</dbReference>
<organism evidence="2 3">
    <name type="scientific">Tanticharoenia sakaeratensis NBRC 103193</name>
    <dbReference type="NCBI Taxonomy" id="1231623"/>
    <lineage>
        <taxon>Bacteria</taxon>
        <taxon>Pseudomonadati</taxon>
        <taxon>Pseudomonadota</taxon>
        <taxon>Alphaproteobacteria</taxon>
        <taxon>Acetobacterales</taxon>
        <taxon>Acetobacteraceae</taxon>
        <taxon>Tanticharoenia</taxon>
    </lineage>
</organism>